<dbReference type="KEGG" id="acad:UA74_18345"/>
<feature type="region of interest" description="Disordered" evidence="1">
    <location>
        <begin position="29"/>
        <end position="155"/>
    </location>
</feature>
<feature type="compositionally biased region" description="Basic and acidic residues" evidence="1">
    <location>
        <begin position="55"/>
        <end position="84"/>
    </location>
</feature>
<dbReference type="Proteomes" id="UP000185511">
    <property type="component" value="Chromosome"/>
</dbReference>
<reference evidence="3" key="1">
    <citation type="submission" date="2016-06" db="EMBL/GenBank/DDBJ databases">
        <title>Complete genome sequence of Actinoalloteichus fjordicus DSM 46855 (=ADI127-17), type strain of the new species Actinoalloteichus fjordicus.</title>
        <authorList>
            <person name="Ruckert C."/>
            <person name="Nouioui I."/>
            <person name="Willmese J."/>
            <person name="van Wezel G."/>
            <person name="Klenk H.-P."/>
            <person name="Kalinowski J."/>
            <person name="Zotchev S.B."/>
        </authorList>
    </citation>
    <scope>NUCLEOTIDE SEQUENCE [LARGE SCALE GENOMIC DNA]</scope>
    <source>
        <strain evidence="3">ADI127-7</strain>
    </source>
</reference>
<name>A0AAC9PT63_9PSEU</name>
<keyword evidence="3" id="KW-1185">Reference proteome</keyword>
<dbReference type="AlphaFoldDB" id="A0AAC9PT63"/>
<accession>A0AAC9PT63</accession>
<feature type="compositionally biased region" description="Polar residues" evidence="1">
    <location>
        <begin position="30"/>
        <end position="39"/>
    </location>
</feature>
<sequence length="229" mass="23981">MTRGEGVRPSHDNHRRETEIEAAVELRITSVRTAETVTGTDPIETIRSRRAGSARGDRHDRRAGDGRENHGREQPRTPRRESARARGRGNGPAAAATPDPTTAGDAVGVVGLRTCSGDASGREPRSSAPRRRGTRIGQGDAVSLGGAGWTTSAASHRVRRPIARGGGGAVASGLPGVIPRLRVFRTVLPCALDACGPPGSSRAPQDARFAAHDVVRATSRHIGSIRVPG</sequence>
<feature type="compositionally biased region" description="Low complexity" evidence="1">
    <location>
        <begin position="91"/>
        <end position="106"/>
    </location>
</feature>
<feature type="region of interest" description="Disordered" evidence="1">
    <location>
        <begin position="1"/>
        <end position="20"/>
    </location>
</feature>
<proteinExistence type="predicted"/>
<protein>
    <submittedName>
        <fullName evidence="2">Uncharacterized protein</fullName>
    </submittedName>
</protein>
<evidence type="ECO:0000313" key="2">
    <source>
        <dbReference type="EMBL" id="APU15697.1"/>
    </source>
</evidence>
<gene>
    <name evidence="2" type="ORF">UA74_18345</name>
</gene>
<organism evidence="2 3">
    <name type="scientific">Actinoalloteichus fjordicus</name>
    <dbReference type="NCBI Taxonomy" id="1612552"/>
    <lineage>
        <taxon>Bacteria</taxon>
        <taxon>Bacillati</taxon>
        <taxon>Actinomycetota</taxon>
        <taxon>Actinomycetes</taxon>
        <taxon>Pseudonocardiales</taxon>
        <taxon>Pseudonocardiaceae</taxon>
        <taxon>Actinoalloteichus</taxon>
    </lineage>
</organism>
<evidence type="ECO:0000256" key="1">
    <source>
        <dbReference type="SAM" id="MobiDB-lite"/>
    </source>
</evidence>
<feature type="compositionally biased region" description="Basic and acidic residues" evidence="1">
    <location>
        <begin position="1"/>
        <end position="19"/>
    </location>
</feature>
<dbReference type="EMBL" id="CP016076">
    <property type="protein sequence ID" value="APU15697.1"/>
    <property type="molecule type" value="Genomic_DNA"/>
</dbReference>
<evidence type="ECO:0000313" key="3">
    <source>
        <dbReference type="Proteomes" id="UP000185511"/>
    </source>
</evidence>